<dbReference type="EMBL" id="KI966427">
    <property type="protein sequence ID" value="EWC45456.1"/>
    <property type="molecule type" value="Genomic_DNA"/>
</dbReference>
<evidence type="ECO:0000313" key="3">
    <source>
        <dbReference type="Proteomes" id="UP000024837"/>
    </source>
</evidence>
<accession>W7HN80</accession>
<protein>
    <submittedName>
        <fullName evidence="2">Uncharacterized protein</fullName>
    </submittedName>
</protein>
<evidence type="ECO:0000313" key="2">
    <source>
        <dbReference type="EMBL" id="EWC45456.1"/>
    </source>
</evidence>
<dbReference type="HOGENOM" id="CLU_118664_0_0_1"/>
<dbReference type="AlphaFoldDB" id="W7HN80"/>
<keyword evidence="1" id="KW-0732">Signal</keyword>
<feature type="chain" id="PRO_5004893427" evidence="1">
    <location>
        <begin position="22"/>
        <end position="183"/>
    </location>
</feature>
<evidence type="ECO:0000256" key="1">
    <source>
        <dbReference type="SAM" id="SignalP"/>
    </source>
</evidence>
<organism evidence="2 3">
    <name type="scientific">Drechslerella stenobrocha 248</name>
    <dbReference type="NCBI Taxonomy" id="1043628"/>
    <lineage>
        <taxon>Eukaryota</taxon>
        <taxon>Fungi</taxon>
        <taxon>Dikarya</taxon>
        <taxon>Ascomycota</taxon>
        <taxon>Pezizomycotina</taxon>
        <taxon>Orbiliomycetes</taxon>
        <taxon>Orbiliales</taxon>
        <taxon>Orbiliaceae</taxon>
        <taxon>Drechslerella</taxon>
    </lineage>
</organism>
<dbReference type="Proteomes" id="UP000024837">
    <property type="component" value="Unassembled WGS sequence"/>
</dbReference>
<dbReference type="OrthoDB" id="3928002at2759"/>
<dbReference type="PANTHER" id="PTHR38049:SF1">
    <property type="entry name" value="PROTEIN KINASE DOMAIN-CONTAINING PROTEIN"/>
    <property type="match status" value="1"/>
</dbReference>
<reference evidence="2 3" key="1">
    <citation type="submission" date="2013-05" db="EMBL/GenBank/DDBJ databases">
        <title>Drechslerella stenobrocha genome reveals carnivorous origination and mechanical trapping mechanism of predatory fungi.</title>
        <authorList>
            <person name="Liu X."/>
            <person name="Zhang W."/>
            <person name="Liu K."/>
        </authorList>
    </citation>
    <scope>NUCLEOTIDE SEQUENCE [LARGE SCALE GENOMIC DNA]</scope>
    <source>
        <strain evidence="2 3">248</strain>
    </source>
</reference>
<dbReference type="PANTHER" id="PTHR38049">
    <property type="entry name" value="RICIN B LECTIN DOMAIN-CONTAINING PROTEIN"/>
    <property type="match status" value="1"/>
</dbReference>
<gene>
    <name evidence="2" type="ORF">DRE_00855</name>
</gene>
<feature type="signal peptide" evidence="1">
    <location>
        <begin position="1"/>
        <end position="21"/>
    </location>
</feature>
<proteinExistence type="predicted"/>
<keyword evidence="3" id="KW-1185">Reference proteome</keyword>
<name>W7HN80_9PEZI</name>
<sequence length="183" mass="20090">MDVIALLVISSIPTVIGVSQALRFQEQAAEQEKAVPKWFNLASVTEDEEDPLYAAKIVLVDKKVLMDTKGDADAFPFKGLFHDYLGTEITGLVSHIGTDPPALNWIYVEDEQLKYGTGSESKGDSKNVGPWSYRGGLQLNDKASFYVGEEMGDGKWELKYGEAGSGKRVTIVMATVPEEEPEK</sequence>